<keyword evidence="1" id="KW-1185">Reference proteome</keyword>
<dbReference type="WBParaSite" id="Pan_g15981.t1">
    <property type="protein sequence ID" value="Pan_g15981.t1"/>
    <property type="gene ID" value="Pan_g15981"/>
</dbReference>
<dbReference type="Proteomes" id="UP000492821">
    <property type="component" value="Unassembled WGS sequence"/>
</dbReference>
<name>A0A7E4V371_PANRE</name>
<sequence length="72" mass="7741">MFCYKQVETTNVSNTSPAKANIETSMAENDWVSPVFVHSDACKTQSGGRFVFFSGYLTPRGGSVAALSTPTD</sequence>
<evidence type="ECO:0000313" key="1">
    <source>
        <dbReference type="Proteomes" id="UP000492821"/>
    </source>
</evidence>
<reference evidence="1" key="1">
    <citation type="journal article" date="2013" name="Genetics">
        <title>The draft genome and transcriptome of Panagrellus redivivus are shaped by the harsh demands of a free-living lifestyle.</title>
        <authorList>
            <person name="Srinivasan J."/>
            <person name="Dillman A.R."/>
            <person name="Macchietto M.G."/>
            <person name="Heikkinen L."/>
            <person name="Lakso M."/>
            <person name="Fracchia K.M."/>
            <person name="Antoshechkin I."/>
            <person name="Mortazavi A."/>
            <person name="Wong G."/>
            <person name="Sternberg P.W."/>
        </authorList>
    </citation>
    <scope>NUCLEOTIDE SEQUENCE [LARGE SCALE GENOMIC DNA]</scope>
    <source>
        <strain evidence="1">MT8872</strain>
    </source>
</reference>
<proteinExistence type="predicted"/>
<protein>
    <submittedName>
        <fullName evidence="2">Lipoprotein</fullName>
    </submittedName>
</protein>
<reference evidence="2" key="2">
    <citation type="submission" date="2020-10" db="UniProtKB">
        <authorList>
            <consortium name="WormBaseParasite"/>
        </authorList>
    </citation>
    <scope>IDENTIFICATION</scope>
</reference>
<evidence type="ECO:0000313" key="2">
    <source>
        <dbReference type="WBParaSite" id="Pan_g15981.t1"/>
    </source>
</evidence>
<dbReference type="AlphaFoldDB" id="A0A7E4V371"/>
<accession>A0A7E4V371</accession>
<organism evidence="1 2">
    <name type="scientific">Panagrellus redivivus</name>
    <name type="common">Microworm</name>
    <dbReference type="NCBI Taxonomy" id="6233"/>
    <lineage>
        <taxon>Eukaryota</taxon>
        <taxon>Metazoa</taxon>
        <taxon>Ecdysozoa</taxon>
        <taxon>Nematoda</taxon>
        <taxon>Chromadorea</taxon>
        <taxon>Rhabditida</taxon>
        <taxon>Tylenchina</taxon>
        <taxon>Panagrolaimomorpha</taxon>
        <taxon>Panagrolaimoidea</taxon>
        <taxon>Panagrolaimidae</taxon>
        <taxon>Panagrellus</taxon>
    </lineage>
</organism>